<evidence type="ECO:0000256" key="3">
    <source>
        <dbReference type="ARBA" id="ARBA00022679"/>
    </source>
</evidence>
<evidence type="ECO:0000256" key="7">
    <source>
        <dbReference type="ARBA" id="ARBA00023014"/>
    </source>
</evidence>
<protein>
    <recommendedName>
        <fullName evidence="9">Aminotransferase class V domain-containing protein</fullName>
    </recommendedName>
</protein>
<comment type="similarity">
    <text evidence="2">Belongs to the class-V pyridoxal-phosphate-dependent aminotransferase family. NifS/IscS subfamily.</text>
</comment>
<dbReference type="Proteomes" id="UP000177325">
    <property type="component" value="Unassembled WGS sequence"/>
</dbReference>
<dbReference type="STRING" id="1798525.A3G90_02375"/>
<dbReference type="PANTHER" id="PTHR11601">
    <property type="entry name" value="CYSTEINE DESULFURYLASE FAMILY MEMBER"/>
    <property type="match status" value="1"/>
</dbReference>
<dbReference type="Gene3D" id="3.90.1150.10">
    <property type="entry name" value="Aspartate Aminotransferase, domain 1"/>
    <property type="match status" value="1"/>
</dbReference>
<dbReference type="GO" id="GO:0031071">
    <property type="term" value="F:cysteine desulfurase activity"/>
    <property type="evidence" value="ECO:0007669"/>
    <property type="project" value="UniProtKB-EC"/>
</dbReference>
<dbReference type="InterPro" id="IPR016454">
    <property type="entry name" value="Cysteine_dSase"/>
</dbReference>
<evidence type="ECO:0000256" key="2">
    <source>
        <dbReference type="ARBA" id="ARBA00006490"/>
    </source>
</evidence>
<comment type="catalytic activity">
    <reaction evidence="8">
        <text>(sulfur carrier)-H + L-cysteine = (sulfur carrier)-SH + L-alanine</text>
        <dbReference type="Rhea" id="RHEA:43892"/>
        <dbReference type="Rhea" id="RHEA-COMP:14737"/>
        <dbReference type="Rhea" id="RHEA-COMP:14739"/>
        <dbReference type="ChEBI" id="CHEBI:29917"/>
        <dbReference type="ChEBI" id="CHEBI:35235"/>
        <dbReference type="ChEBI" id="CHEBI:57972"/>
        <dbReference type="ChEBI" id="CHEBI:64428"/>
        <dbReference type="EC" id="2.8.1.7"/>
    </reaction>
</comment>
<evidence type="ECO:0000259" key="9">
    <source>
        <dbReference type="Pfam" id="PF00266"/>
    </source>
</evidence>
<dbReference type="EMBL" id="MFMM01000001">
    <property type="protein sequence ID" value="OGG84894.1"/>
    <property type="molecule type" value="Genomic_DNA"/>
</dbReference>
<comment type="caution">
    <text evidence="10">The sequence shown here is derived from an EMBL/GenBank/DDBJ whole genome shotgun (WGS) entry which is preliminary data.</text>
</comment>
<dbReference type="InterPro" id="IPR000192">
    <property type="entry name" value="Aminotrans_V_dom"/>
</dbReference>
<dbReference type="PANTHER" id="PTHR11601:SF34">
    <property type="entry name" value="CYSTEINE DESULFURASE"/>
    <property type="match status" value="1"/>
</dbReference>
<evidence type="ECO:0000256" key="1">
    <source>
        <dbReference type="ARBA" id="ARBA00001933"/>
    </source>
</evidence>
<reference evidence="10 11" key="1">
    <citation type="journal article" date="2016" name="Nat. Commun.">
        <title>Thousands of microbial genomes shed light on interconnected biogeochemical processes in an aquifer system.</title>
        <authorList>
            <person name="Anantharaman K."/>
            <person name="Brown C.T."/>
            <person name="Hug L.A."/>
            <person name="Sharon I."/>
            <person name="Castelle C.J."/>
            <person name="Probst A.J."/>
            <person name="Thomas B.C."/>
            <person name="Singh A."/>
            <person name="Wilkins M.J."/>
            <person name="Karaoz U."/>
            <person name="Brodie E.L."/>
            <person name="Williams K.H."/>
            <person name="Hubbard S.S."/>
            <person name="Banfield J.F."/>
        </authorList>
    </citation>
    <scope>NUCLEOTIDE SEQUENCE [LARGE SCALE GENOMIC DNA]</scope>
</reference>
<proteinExistence type="inferred from homology"/>
<evidence type="ECO:0000256" key="8">
    <source>
        <dbReference type="ARBA" id="ARBA00050776"/>
    </source>
</evidence>
<sequence>MFSLIRKKRRIYLDTAAATPLRKEVRAAMLPYLETEFGNPSAIHAEGIAARSAVESSRQKVATTLGIRPEGVLFTSGGTESNNLAILGRLKYLARKEGIAYSDMEVITTRIEHPSIMSLVPVIEATGVTVRFVEVDGEGKITVAALEKVLSPKTVLVTFAYANSEVGVVQNVSRLVRTVRQFEKTHTHGRRIVIHIDAAQAPLWLPCSLTPLGVDMMSLDVGKCNGPKGVGMLVLRGNVPLLPILYGGGQEQGLRPGTENVANIVGAATALTLAQADYQERAVSVSKLRDSFIDLLTEALPEVLLNGPQGEERLANNINISLPKLDTEYAVVYLDAQGIAASTKSACAGAGGGESTVVSTMTGNSERAKSTIRLSLSTDTTLADAKYVVEILLRFKAKMNELTR</sequence>
<accession>A0A1F6FGB2</accession>
<evidence type="ECO:0000256" key="5">
    <source>
        <dbReference type="ARBA" id="ARBA00022898"/>
    </source>
</evidence>
<gene>
    <name evidence="10" type="ORF">A3G90_02375</name>
</gene>
<keyword evidence="3" id="KW-0808">Transferase</keyword>
<dbReference type="InterPro" id="IPR015424">
    <property type="entry name" value="PyrdxlP-dep_Trfase"/>
</dbReference>
<dbReference type="PIRSF" id="PIRSF005572">
    <property type="entry name" value="NifS"/>
    <property type="match status" value="1"/>
</dbReference>
<evidence type="ECO:0000313" key="10">
    <source>
        <dbReference type="EMBL" id="OGG84894.1"/>
    </source>
</evidence>
<organism evidence="10 11">
    <name type="scientific">Candidatus Kaiserbacteria bacterium RIFCSPLOWO2_12_FULL_45_26</name>
    <dbReference type="NCBI Taxonomy" id="1798525"/>
    <lineage>
        <taxon>Bacteria</taxon>
        <taxon>Candidatus Kaiseribacteriota</taxon>
    </lineage>
</organism>
<dbReference type="Pfam" id="PF00266">
    <property type="entry name" value="Aminotran_5"/>
    <property type="match status" value="1"/>
</dbReference>
<dbReference type="GO" id="GO:0051536">
    <property type="term" value="F:iron-sulfur cluster binding"/>
    <property type="evidence" value="ECO:0007669"/>
    <property type="project" value="UniProtKB-KW"/>
</dbReference>
<dbReference type="InterPro" id="IPR015421">
    <property type="entry name" value="PyrdxlP-dep_Trfase_major"/>
</dbReference>
<keyword evidence="5" id="KW-0663">Pyridoxal phosphate</keyword>
<name>A0A1F6FGB2_9BACT</name>
<dbReference type="InterPro" id="IPR015422">
    <property type="entry name" value="PyrdxlP-dep_Trfase_small"/>
</dbReference>
<dbReference type="SUPFAM" id="SSF53383">
    <property type="entry name" value="PLP-dependent transferases"/>
    <property type="match status" value="1"/>
</dbReference>
<dbReference type="Gene3D" id="3.40.640.10">
    <property type="entry name" value="Type I PLP-dependent aspartate aminotransferase-like (Major domain)"/>
    <property type="match status" value="1"/>
</dbReference>
<feature type="domain" description="Aminotransferase class V" evidence="9">
    <location>
        <begin position="11"/>
        <end position="387"/>
    </location>
</feature>
<keyword evidence="7" id="KW-0411">Iron-sulfur</keyword>
<dbReference type="GO" id="GO:0046872">
    <property type="term" value="F:metal ion binding"/>
    <property type="evidence" value="ECO:0007669"/>
    <property type="project" value="UniProtKB-KW"/>
</dbReference>
<evidence type="ECO:0000256" key="6">
    <source>
        <dbReference type="ARBA" id="ARBA00023004"/>
    </source>
</evidence>
<dbReference type="AlphaFoldDB" id="A0A1F6FGB2"/>
<keyword evidence="6" id="KW-0408">Iron</keyword>
<keyword evidence="4" id="KW-0479">Metal-binding</keyword>
<comment type="cofactor">
    <cofactor evidence="1">
        <name>pyridoxal 5'-phosphate</name>
        <dbReference type="ChEBI" id="CHEBI:597326"/>
    </cofactor>
</comment>
<evidence type="ECO:0000313" key="11">
    <source>
        <dbReference type="Proteomes" id="UP000177325"/>
    </source>
</evidence>
<evidence type="ECO:0000256" key="4">
    <source>
        <dbReference type="ARBA" id="ARBA00022723"/>
    </source>
</evidence>
<dbReference type="Gene3D" id="1.10.260.50">
    <property type="match status" value="1"/>
</dbReference>